<gene>
    <name evidence="2" type="ordered locus">RER_28730</name>
</gene>
<dbReference type="Proteomes" id="UP000002204">
    <property type="component" value="Chromosome"/>
</dbReference>
<evidence type="ECO:0000256" key="1">
    <source>
        <dbReference type="SAM" id="SignalP"/>
    </source>
</evidence>
<evidence type="ECO:0000313" key="2">
    <source>
        <dbReference type="EMBL" id="BAH33581.1"/>
    </source>
</evidence>
<feature type="chain" id="PRO_5002904305" evidence="1">
    <location>
        <begin position="35"/>
        <end position="114"/>
    </location>
</feature>
<dbReference type="eggNOG" id="ENOG50323V9">
    <property type="taxonomic scope" value="Bacteria"/>
</dbReference>
<dbReference type="HOGENOM" id="CLU_2119189_0_0_11"/>
<accession>C0ZYZ6</accession>
<protein>
    <submittedName>
        <fullName evidence="2">Uncharacterized protein</fullName>
    </submittedName>
</protein>
<dbReference type="AlphaFoldDB" id="C0ZYZ6"/>
<dbReference type="EMBL" id="AP008957">
    <property type="protein sequence ID" value="BAH33581.1"/>
    <property type="molecule type" value="Genomic_DNA"/>
</dbReference>
<name>C0ZYZ6_RHOE4</name>
<organism evidence="2 3">
    <name type="scientific">Rhodococcus erythropolis (strain PR4 / NBRC 100887)</name>
    <dbReference type="NCBI Taxonomy" id="234621"/>
    <lineage>
        <taxon>Bacteria</taxon>
        <taxon>Bacillati</taxon>
        <taxon>Actinomycetota</taxon>
        <taxon>Actinomycetes</taxon>
        <taxon>Mycobacteriales</taxon>
        <taxon>Nocardiaceae</taxon>
        <taxon>Rhodococcus</taxon>
        <taxon>Rhodococcus erythropolis group</taxon>
    </lineage>
</organism>
<dbReference type="RefSeq" id="WP_020907599.1">
    <property type="nucleotide sequence ID" value="NC_012490.1"/>
</dbReference>
<sequence>MTKPRRLIATGAFALAATGAAVVGTVVTAPVASAAVAPGDYTFTTVNFGIPSASPASVQNGVLTLFSPLGPLNYQIIDVPGGGFIDSGQGQRYYLGGENFFGPFLIGNNTLTPR</sequence>
<reference evidence="3" key="1">
    <citation type="submission" date="2005-03" db="EMBL/GenBank/DDBJ databases">
        <title>Comparison of the complete genome sequences of Rhodococcus erythropolis PR4 and Rhodococcus opacus B4.</title>
        <authorList>
            <person name="Takarada H."/>
            <person name="Sekine M."/>
            <person name="Hosoyama A."/>
            <person name="Yamada R."/>
            <person name="Fujisawa T."/>
            <person name="Omata S."/>
            <person name="Shimizu A."/>
            <person name="Tsukatani N."/>
            <person name="Tanikawa S."/>
            <person name="Fujita N."/>
            <person name="Harayama S."/>
        </authorList>
    </citation>
    <scope>NUCLEOTIDE SEQUENCE [LARGE SCALE GENOMIC DNA]</scope>
    <source>
        <strain evidence="3">PR4 / NBRC 100887</strain>
    </source>
</reference>
<keyword evidence="1" id="KW-0732">Signal</keyword>
<proteinExistence type="predicted"/>
<feature type="signal peptide" evidence="1">
    <location>
        <begin position="1"/>
        <end position="34"/>
    </location>
</feature>
<evidence type="ECO:0000313" key="3">
    <source>
        <dbReference type="Proteomes" id="UP000002204"/>
    </source>
</evidence>
<dbReference type="KEGG" id="rer:RER_28730"/>
<reference evidence="2 3" key="2">
    <citation type="journal article" date="2006" name="Environ. Microbiol.">
        <title>Sequence analysis of three plasmids harboured in Rhodococcus erythropolis strain PR4.</title>
        <authorList>
            <person name="Sekine M."/>
            <person name="Tanikawa S."/>
            <person name="Omata S."/>
            <person name="Saito M."/>
            <person name="Fujisawa T."/>
            <person name="Tsukatani N."/>
            <person name="Tajima T."/>
            <person name="Sekigawa T."/>
            <person name="Kosugi H."/>
            <person name="Matsuo Y."/>
            <person name="Nishiko R."/>
            <person name="Imamura K."/>
            <person name="Ito M."/>
            <person name="Narita H."/>
            <person name="Tago S."/>
            <person name="Fujita N."/>
            <person name="Harayama S."/>
        </authorList>
    </citation>
    <scope>NUCLEOTIDE SEQUENCE [LARGE SCALE GENOMIC DNA]</scope>
    <source>
        <strain evidence="3">PR4 / NBRC 100887</strain>
    </source>
</reference>
<dbReference type="PATRIC" id="fig|234621.6.peg.3371"/>